<accession>A0A6M0S0W6</accession>
<protein>
    <submittedName>
        <fullName evidence="18">TonB-dependent siderophore receptor</fullName>
    </submittedName>
</protein>
<keyword evidence="8" id="KW-0408">Iron</keyword>
<name>A0A6M0S0W6_9CYAN</name>
<evidence type="ECO:0000259" key="17">
    <source>
        <dbReference type="Pfam" id="PF11741"/>
    </source>
</evidence>
<evidence type="ECO:0000313" key="18">
    <source>
        <dbReference type="EMBL" id="NEZ62036.1"/>
    </source>
</evidence>
<feature type="domain" description="TonB-dependent receptor-like beta-barrel" evidence="15">
    <location>
        <begin position="340"/>
        <end position="787"/>
    </location>
</feature>
<keyword evidence="4 13" id="KW-1134">Transmembrane beta strand</keyword>
<evidence type="ECO:0000256" key="10">
    <source>
        <dbReference type="ARBA" id="ARBA00023077"/>
    </source>
</evidence>
<dbReference type="PANTHER" id="PTHR32552:SF68">
    <property type="entry name" value="FERRICHROME OUTER MEMBRANE TRANSPORTER_PHAGE RECEPTOR"/>
    <property type="match status" value="1"/>
</dbReference>
<evidence type="ECO:0000256" key="9">
    <source>
        <dbReference type="ARBA" id="ARBA00023065"/>
    </source>
</evidence>
<keyword evidence="9" id="KW-0406">Ion transport</keyword>
<dbReference type="Pfam" id="PF00593">
    <property type="entry name" value="TonB_dep_Rec_b-barrel"/>
    <property type="match status" value="1"/>
</dbReference>
<dbReference type="EMBL" id="QZCE01000001">
    <property type="protein sequence ID" value="NEZ62036.1"/>
    <property type="molecule type" value="Genomic_DNA"/>
</dbReference>
<dbReference type="FunFam" id="2.170.130.10:FF:000001">
    <property type="entry name" value="Catecholate siderophore TonB-dependent receptor"/>
    <property type="match status" value="1"/>
</dbReference>
<dbReference type="InterPro" id="IPR021731">
    <property type="entry name" value="AMIN_dom"/>
</dbReference>
<keyword evidence="12 13" id="KW-0998">Cell outer membrane</keyword>
<keyword evidence="10 14" id="KW-0798">TonB box</keyword>
<dbReference type="GO" id="GO:0015344">
    <property type="term" value="F:siderophore uptake transmembrane transporter activity"/>
    <property type="evidence" value="ECO:0007669"/>
    <property type="project" value="TreeGrafter"/>
</dbReference>
<feature type="domain" description="TonB-dependent receptor plug" evidence="16">
    <location>
        <begin position="167"/>
        <end position="269"/>
    </location>
</feature>
<evidence type="ECO:0000259" key="16">
    <source>
        <dbReference type="Pfam" id="PF07715"/>
    </source>
</evidence>
<evidence type="ECO:0000256" key="14">
    <source>
        <dbReference type="RuleBase" id="RU003357"/>
    </source>
</evidence>
<dbReference type="AlphaFoldDB" id="A0A6M0S0W6"/>
<keyword evidence="5" id="KW-0410">Iron transport</keyword>
<reference evidence="18 19" key="1">
    <citation type="journal article" date="2020" name="Microb. Ecol.">
        <title>Ecogenomics of the Marine Benthic Filamentous Cyanobacterium Adonisia.</title>
        <authorList>
            <person name="Walter J.M."/>
            <person name="Coutinho F.H."/>
            <person name="Leomil L."/>
            <person name="Hargreaves P.I."/>
            <person name="Campeao M.E."/>
            <person name="Vieira V.V."/>
            <person name="Silva B.S."/>
            <person name="Fistarol G.O."/>
            <person name="Salomon P.S."/>
            <person name="Sawabe T."/>
            <person name="Mino S."/>
            <person name="Hosokawa M."/>
            <person name="Miyashita H."/>
            <person name="Maruyama F."/>
            <person name="van Verk M.C."/>
            <person name="Dutilh B.E."/>
            <person name="Thompson C.C."/>
            <person name="Thompson F.L."/>
        </authorList>
    </citation>
    <scope>NUCLEOTIDE SEQUENCE [LARGE SCALE GENOMIC DNA]</scope>
    <source>
        <strain evidence="18 19">CCMR0082</strain>
    </source>
</reference>
<evidence type="ECO:0000256" key="2">
    <source>
        <dbReference type="ARBA" id="ARBA00009810"/>
    </source>
</evidence>
<dbReference type="GO" id="GO:0038023">
    <property type="term" value="F:signaling receptor activity"/>
    <property type="evidence" value="ECO:0007669"/>
    <property type="project" value="InterPro"/>
</dbReference>
<keyword evidence="11 13" id="KW-0472">Membrane</keyword>
<sequence length="820" mass="89521">MPWSVGKLRTIDGLAWGGVIAVMAATPVSASVVPVSEVRVNPIEEGVEIVLVLANGGELEVLPSQEGASWIADIPNAQLSEEFEQIHTAAGIAQILVQTLNDNTIRVTVVGEAGAPVGVVEREQNTLILTITPVAANPLRLVVTGETAGSDYFAPRANTATRTDTPLLDIPQAVQVIPGQVLDDRQVSDLDEALENVSGVVADNSEGAGVEFSLRGFQGARVLRNGFNLAGGDSLSSILTLPEVANLEQIEVLKGPSSILYGEIQPGGVINLVTKRPTAEPLYNLELQAGSRSLFRPQLDISDQVTPDVRYRLNFLVERDDSFRDFGQDIDREFVAPVVTWDISDNTNLTVDLEYLTDERPFDTGLLALGDGVIDVPQDRVVGELDDVVERSFFSTGYELNHRFSENWSVRNAFRYSSQHYDSNAFFPLVFDETTGLVARLNSATDWYQDYAGVQTDLVGKFETGGIAHTLLFGVDYSRSRADIVALIDPPIPTNLAPINIFNPVYGLAQRRSFDEFSAAARIQDVNTTRFGVFLQDQIDFSDALKLVAGIRYETVDQELTNGQALFDPTGRSVSQNVDDFTPRLGVVYQPIPELAIYGSYSRSFVPSGSTDIAGDFLEPEAGEGYEIGLKTELWDQQLIATLAYFDITKRNVATPDPNAPAFLNAAIATGEQRSQGIELDIAGEILPGWNLIANYAYIDARITEDNQFPEGNGLVGIPEHSAGLWTTYRFQTGDLEGLGLGFGFNYMGKRPGDLADSFRLDDYFTTDAAISYAQADWKLALNFKNLFDIDYIQGTPISRTRGIEPGEPFTVVGSISFQF</sequence>
<feature type="domain" description="AMIN" evidence="17">
    <location>
        <begin position="38"/>
        <end position="113"/>
    </location>
</feature>
<keyword evidence="6 13" id="KW-0812">Transmembrane</keyword>
<dbReference type="PANTHER" id="PTHR32552">
    <property type="entry name" value="FERRICHROME IRON RECEPTOR-RELATED"/>
    <property type="match status" value="1"/>
</dbReference>
<comment type="caution">
    <text evidence="18">The sequence shown here is derived from an EMBL/GenBank/DDBJ whole genome shotgun (WGS) entry which is preliminary data.</text>
</comment>
<dbReference type="Gene3D" id="2.170.130.10">
    <property type="entry name" value="TonB-dependent receptor, plug domain"/>
    <property type="match status" value="1"/>
</dbReference>
<evidence type="ECO:0000256" key="13">
    <source>
        <dbReference type="PROSITE-ProRule" id="PRU01360"/>
    </source>
</evidence>
<dbReference type="InterPro" id="IPR010105">
    <property type="entry name" value="TonB_sidphr_rcpt"/>
</dbReference>
<dbReference type="InterPro" id="IPR039426">
    <property type="entry name" value="TonB-dep_rcpt-like"/>
</dbReference>
<dbReference type="InterPro" id="IPR000531">
    <property type="entry name" value="Beta-barrel_TonB"/>
</dbReference>
<organism evidence="18 19">
    <name type="scientific">Adonisia turfae CCMR0082</name>
    <dbReference type="NCBI Taxonomy" id="2304604"/>
    <lineage>
        <taxon>Bacteria</taxon>
        <taxon>Bacillati</taxon>
        <taxon>Cyanobacteriota</taxon>
        <taxon>Adonisia</taxon>
        <taxon>Adonisia turfae</taxon>
    </lineage>
</organism>
<evidence type="ECO:0000313" key="19">
    <source>
        <dbReference type="Proteomes" id="UP000473574"/>
    </source>
</evidence>
<evidence type="ECO:0000256" key="8">
    <source>
        <dbReference type="ARBA" id="ARBA00023004"/>
    </source>
</evidence>
<dbReference type="SUPFAM" id="SSF56935">
    <property type="entry name" value="Porins"/>
    <property type="match status" value="1"/>
</dbReference>
<keyword evidence="7" id="KW-0732">Signal</keyword>
<gene>
    <name evidence="18" type="ORF">D0962_04475</name>
</gene>
<evidence type="ECO:0000259" key="15">
    <source>
        <dbReference type="Pfam" id="PF00593"/>
    </source>
</evidence>
<dbReference type="PROSITE" id="PS52016">
    <property type="entry name" value="TONB_DEPENDENT_REC_3"/>
    <property type="match status" value="1"/>
</dbReference>
<evidence type="ECO:0000256" key="4">
    <source>
        <dbReference type="ARBA" id="ARBA00022452"/>
    </source>
</evidence>
<dbReference type="FunFam" id="2.40.170.20:FF:000005">
    <property type="entry name" value="TonB-dependent siderophore receptor"/>
    <property type="match status" value="1"/>
</dbReference>
<dbReference type="InterPro" id="IPR037066">
    <property type="entry name" value="Plug_dom_sf"/>
</dbReference>
<keyword evidence="3 13" id="KW-0813">Transport</keyword>
<dbReference type="InterPro" id="IPR012910">
    <property type="entry name" value="Plug_dom"/>
</dbReference>
<evidence type="ECO:0000256" key="6">
    <source>
        <dbReference type="ARBA" id="ARBA00022692"/>
    </source>
</evidence>
<evidence type="ECO:0000256" key="11">
    <source>
        <dbReference type="ARBA" id="ARBA00023136"/>
    </source>
</evidence>
<dbReference type="GO" id="GO:0009279">
    <property type="term" value="C:cell outer membrane"/>
    <property type="evidence" value="ECO:0007669"/>
    <property type="project" value="UniProtKB-SubCell"/>
</dbReference>
<evidence type="ECO:0000256" key="7">
    <source>
        <dbReference type="ARBA" id="ARBA00022729"/>
    </source>
</evidence>
<dbReference type="Pfam" id="PF11741">
    <property type="entry name" value="AMIN"/>
    <property type="match status" value="1"/>
</dbReference>
<dbReference type="CDD" id="cd01347">
    <property type="entry name" value="ligand_gated_channel"/>
    <property type="match status" value="1"/>
</dbReference>
<proteinExistence type="inferred from homology"/>
<comment type="subcellular location">
    <subcellularLocation>
        <location evidence="1 13">Cell outer membrane</location>
        <topology evidence="1 13">Multi-pass membrane protein</topology>
    </subcellularLocation>
</comment>
<dbReference type="Pfam" id="PF07715">
    <property type="entry name" value="Plug"/>
    <property type="match status" value="1"/>
</dbReference>
<evidence type="ECO:0000256" key="5">
    <source>
        <dbReference type="ARBA" id="ARBA00022496"/>
    </source>
</evidence>
<keyword evidence="18" id="KW-0675">Receptor</keyword>
<dbReference type="NCBIfam" id="TIGR01783">
    <property type="entry name" value="TonB-siderophor"/>
    <property type="match status" value="1"/>
</dbReference>
<dbReference type="Proteomes" id="UP000473574">
    <property type="component" value="Unassembled WGS sequence"/>
</dbReference>
<comment type="similarity">
    <text evidence="2 13 14">Belongs to the TonB-dependent receptor family.</text>
</comment>
<evidence type="ECO:0000256" key="3">
    <source>
        <dbReference type="ARBA" id="ARBA00022448"/>
    </source>
</evidence>
<evidence type="ECO:0000256" key="1">
    <source>
        <dbReference type="ARBA" id="ARBA00004571"/>
    </source>
</evidence>
<evidence type="ECO:0000256" key="12">
    <source>
        <dbReference type="ARBA" id="ARBA00023237"/>
    </source>
</evidence>
<dbReference type="Gene3D" id="2.40.170.20">
    <property type="entry name" value="TonB-dependent receptor, beta-barrel domain"/>
    <property type="match status" value="1"/>
</dbReference>
<dbReference type="InterPro" id="IPR036942">
    <property type="entry name" value="Beta-barrel_TonB_sf"/>
</dbReference>
<dbReference type="GO" id="GO:0015891">
    <property type="term" value="P:siderophore transport"/>
    <property type="evidence" value="ECO:0007669"/>
    <property type="project" value="InterPro"/>
</dbReference>